<keyword evidence="1" id="KW-1133">Transmembrane helix</keyword>
<reference evidence="3 5" key="2">
    <citation type="submission" date="2019-06" db="EMBL/GenBank/DDBJ databases">
        <title>Genomic Encyclopedia of Archaeal and Bacterial Type Strains, Phase II (KMG-II): from individual species to whole genera.</title>
        <authorList>
            <person name="Goeker M."/>
        </authorList>
    </citation>
    <scope>NUCLEOTIDE SEQUENCE [LARGE SCALE GENOMIC DNA]</scope>
    <source>
        <strain evidence="3 5">DSM 24789</strain>
    </source>
</reference>
<dbReference type="EMBL" id="PCMW01000061">
    <property type="protein sequence ID" value="PDS23393.1"/>
    <property type="molecule type" value="Genomic_DNA"/>
</dbReference>
<organism evidence="2 4">
    <name type="scientific">Flavobacterium branchiophilum</name>
    <dbReference type="NCBI Taxonomy" id="55197"/>
    <lineage>
        <taxon>Bacteria</taxon>
        <taxon>Pseudomonadati</taxon>
        <taxon>Bacteroidota</taxon>
        <taxon>Flavobacteriia</taxon>
        <taxon>Flavobacteriales</taxon>
        <taxon>Flavobacteriaceae</taxon>
        <taxon>Flavobacterium</taxon>
    </lineage>
</organism>
<evidence type="ECO:0000313" key="5">
    <source>
        <dbReference type="Proteomes" id="UP000320773"/>
    </source>
</evidence>
<evidence type="ECO:0000313" key="3">
    <source>
        <dbReference type="EMBL" id="TQM40363.1"/>
    </source>
</evidence>
<keyword evidence="1" id="KW-0472">Membrane</keyword>
<proteinExistence type="predicted"/>
<feature type="transmembrane region" description="Helical" evidence="1">
    <location>
        <begin position="12"/>
        <end position="28"/>
    </location>
</feature>
<reference evidence="2 4" key="1">
    <citation type="submission" date="2017-09" db="EMBL/GenBank/DDBJ databases">
        <title>Whole genomes of Flavobacteriaceae.</title>
        <authorList>
            <person name="Stine C."/>
            <person name="Li C."/>
            <person name="Tadesse D."/>
        </authorList>
    </citation>
    <scope>NUCLEOTIDE SEQUENCE [LARGE SCALE GENOMIC DNA]</scope>
    <source>
        <strain evidence="2 4">ATCC 35036</strain>
    </source>
</reference>
<evidence type="ECO:0000313" key="2">
    <source>
        <dbReference type="EMBL" id="PDS23393.1"/>
    </source>
</evidence>
<dbReference type="Proteomes" id="UP000220828">
    <property type="component" value="Unassembled WGS sequence"/>
</dbReference>
<dbReference type="RefSeq" id="WP_044032365.1">
    <property type="nucleotide sequence ID" value="NZ_CBCSFI010000022.1"/>
</dbReference>
<gene>
    <name evidence="2" type="ORF">B0A77_10845</name>
    <name evidence="3" type="ORF">BC670_1246</name>
</gene>
<sequence length="71" mass="8331">MNERWKYQVKTGGIWGIFMIVFSTWYYTNTKPLALQLAEGGYYFRAVGYLVFGVFVLGYSSWTAKQRREGK</sequence>
<dbReference type="EMBL" id="VFPJ01000001">
    <property type="protein sequence ID" value="TQM40363.1"/>
    <property type="molecule type" value="Genomic_DNA"/>
</dbReference>
<evidence type="ECO:0000313" key="4">
    <source>
        <dbReference type="Proteomes" id="UP000220828"/>
    </source>
</evidence>
<comment type="caution">
    <text evidence="2">The sequence shown here is derived from an EMBL/GenBank/DDBJ whole genome shotgun (WGS) entry which is preliminary data.</text>
</comment>
<accession>A0A2H3KA72</accession>
<dbReference type="Proteomes" id="UP000320773">
    <property type="component" value="Unassembled WGS sequence"/>
</dbReference>
<dbReference type="AlphaFoldDB" id="A0A2H3KA72"/>
<feature type="transmembrane region" description="Helical" evidence="1">
    <location>
        <begin position="40"/>
        <end position="62"/>
    </location>
</feature>
<evidence type="ECO:0000256" key="1">
    <source>
        <dbReference type="SAM" id="Phobius"/>
    </source>
</evidence>
<keyword evidence="1" id="KW-0812">Transmembrane</keyword>
<protein>
    <submittedName>
        <fullName evidence="2">Uncharacterized protein</fullName>
    </submittedName>
</protein>
<dbReference type="OrthoDB" id="1368146at2"/>
<name>A0A2H3KA72_9FLAO</name>